<dbReference type="PANTHER" id="PTHR36451:SF1">
    <property type="entry name" value="OMEGA-HYDROXY-BETA-DIHYDROMENAQUINONE-9 SULFOTRANSFERASE STF3"/>
    <property type="match status" value="1"/>
</dbReference>
<dbReference type="EC" id="2.8.2.-" evidence="1"/>
<dbReference type="RefSeq" id="WP_225323870.1">
    <property type="nucleotide sequence ID" value="NZ_JAEKMV010000003.1"/>
</dbReference>
<protein>
    <submittedName>
        <fullName evidence="1">Sulfotransferase</fullName>
        <ecNumber evidence="1">2.8.2.-</ecNumber>
    </submittedName>
</protein>
<dbReference type="GO" id="GO:0016740">
    <property type="term" value="F:transferase activity"/>
    <property type="evidence" value="ECO:0007669"/>
    <property type="project" value="UniProtKB-KW"/>
</dbReference>
<dbReference type="Gene3D" id="3.40.50.300">
    <property type="entry name" value="P-loop containing nucleotide triphosphate hydrolases"/>
    <property type="match status" value="1"/>
</dbReference>
<sequence>MSTDTPSAVDYRAVRSPDDVLRLAQQRSGLHEIDSDSWREGLAILLDEIHSSPLVTDSGREYLISNFARVLASRLEVHDYAKRHPEVREQEIKRPLVTLGMPRTGTTVISYLLGEDPARRSLLHWECIHPVPPATTATLKSDPRCLALLDEQKVMLKMVRKAKVAIPHWEDADGPTEDMFIHAADFKALSWESWQPTARYSEWLIGEADMTSTYEYQKLVLQILQSKAPGTWNLKMPSHAVHIETLLTVFPDVRMIWAHRDPFKATGSLCNLLMMPQQVVMREADIDRRALGRKATDQMRAHVTRPLRVRERIGDDRFFDMYYSEMMRDPISVMRSLYDWAGDELTDGTVQRMRRWLAEHPQDRFGSAAYSLEQYGLTVDGIRPVFDEYLAAFDIELEGTA</sequence>
<proteinExistence type="predicted"/>
<evidence type="ECO:0000313" key="2">
    <source>
        <dbReference type="Proteomes" id="UP001187143"/>
    </source>
</evidence>
<dbReference type="PANTHER" id="PTHR36451">
    <property type="entry name" value="PAPS-DEPENDENT SULFOTRANSFERASE STF3"/>
    <property type="match status" value="1"/>
</dbReference>
<dbReference type="InterPro" id="IPR027417">
    <property type="entry name" value="P-loop_NTPase"/>
</dbReference>
<dbReference type="AlphaFoldDB" id="A0AAE4UAU5"/>
<evidence type="ECO:0000313" key="1">
    <source>
        <dbReference type="EMBL" id="MDV7011037.1"/>
    </source>
</evidence>
<gene>
    <name evidence="1" type="ORF">R4F53_01800</name>
</gene>
<keyword evidence="1" id="KW-0808">Transferase</keyword>
<accession>A0AAE4UAU5</accession>
<dbReference type="EMBL" id="JAWLLD010000001">
    <property type="protein sequence ID" value="MDV7011037.1"/>
    <property type="molecule type" value="Genomic_DNA"/>
</dbReference>
<dbReference type="Proteomes" id="UP001187143">
    <property type="component" value="Unassembled WGS sequence"/>
</dbReference>
<organism evidence="1 2">
    <name type="scientific">Mycobacterium intracellulare</name>
    <dbReference type="NCBI Taxonomy" id="1767"/>
    <lineage>
        <taxon>Bacteria</taxon>
        <taxon>Bacillati</taxon>
        <taxon>Actinomycetota</taxon>
        <taxon>Actinomycetes</taxon>
        <taxon>Mycobacteriales</taxon>
        <taxon>Mycobacteriaceae</taxon>
        <taxon>Mycobacterium</taxon>
        <taxon>Mycobacterium avium complex (MAC)</taxon>
    </lineage>
</organism>
<dbReference type="SUPFAM" id="SSF52540">
    <property type="entry name" value="P-loop containing nucleoside triphosphate hydrolases"/>
    <property type="match status" value="1"/>
</dbReference>
<dbReference type="Pfam" id="PF13469">
    <property type="entry name" value="Sulfotransfer_3"/>
    <property type="match status" value="1"/>
</dbReference>
<name>A0AAE4UAU5_MYCIT</name>
<dbReference type="InterPro" id="IPR052736">
    <property type="entry name" value="Stf3_sulfotransferase"/>
</dbReference>
<comment type="caution">
    <text evidence="1">The sequence shown here is derived from an EMBL/GenBank/DDBJ whole genome shotgun (WGS) entry which is preliminary data.</text>
</comment>
<reference evidence="1" key="1">
    <citation type="submission" date="2023-10" db="EMBL/GenBank/DDBJ databases">
        <title>Characterization and genome sequence of Mycobacterium intracellulare ABSURDO, a novel pathogenic isolate with three colony morphotypes that vary in growth and acid-fastness.</title>
        <authorList>
            <person name="Jude B.A."/>
            <person name="Robinson R.T."/>
        </authorList>
    </citation>
    <scope>NUCLEOTIDE SEQUENCE</scope>
    <source>
        <strain evidence="1">ABSURDO Component B</strain>
    </source>
</reference>